<evidence type="ECO:0000313" key="2">
    <source>
        <dbReference type="EMBL" id="QHU00646.1"/>
    </source>
</evidence>
<name>A0A6C0J7F2_9ZZZZ</name>
<keyword evidence="1" id="KW-1133">Transmembrane helix</keyword>
<accession>A0A6C0J7F2</accession>
<sequence length="279" mass="32914">MQTNYVISITINILIYNLNILLIVLYMLIEFIPRGRLGNAIFRYFACSLFCIKYNYTYKLSIKSNEKQFTEKDFIKWMKNNYNPHKSLSLNHFYQHDIILIKNIEDILNFINLHPEHRIETDRNESYYIKDVITTPPNFSKIYNTVIHIRLEDFVKYNLVIPCSKIIELFESIDTLNESCCIVCAQLTTNYEKDYIKQISDYIIKKFNIKTILESNDVITDLNIMKMATTLICSTSTLSWSAALLSSTISTCYFPNYIKKRDHESTFIKPIDNTILYDI</sequence>
<proteinExistence type="predicted"/>
<dbReference type="AlphaFoldDB" id="A0A6C0J7F2"/>
<reference evidence="2" key="1">
    <citation type="journal article" date="2020" name="Nature">
        <title>Giant virus diversity and host interactions through global metagenomics.</title>
        <authorList>
            <person name="Schulz F."/>
            <person name="Roux S."/>
            <person name="Paez-Espino D."/>
            <person name="Jungbluth S."/>
            <person name="Walsh D.A."/>
            <person name="Denef V.J."/>
            <person name="McMahon K.D."/>
            <person name="Konstantinidis K.T."/>
            <person name="Eloe-Fadrosh E.A."/>
            <person name="Kyrpides N.C."/>
            <person name="Woyke T."/>
        </authorList>
    </citation>
    <scope>NUCLEOTIDE SEQUENCE</scope>
    <source>
        <strain evidence="2">GVMAG-M-3300025860-20</strain>
    </source>
</reference>
<feature type="transmembrane region" description="Helical" evidence="1">
    <location>
        <begin position="6"/>
        <end position="29"/>
    </location>
</feature>
<protein>
    <submittedName>
        <fullName evidence="2">Uncharacterized protein</fullName>
    </submittedName>
</protein>
<keyword evidence="1" id="KW-0472">Membrane</keyword>
<keyword evidence="1" id="KW-0812">Transmembrane</keyword>
<dbReference type="EMBL" id="MN740328">
    <property type="protein sequence ID" value="QHU00646.1"/>
    <property type="molecule type" value="Genomic_DNA"/>
</dbReference>
<organism evidence="2">
    <name type="scientific">viral metagenome</name>
    <dbReference type="NCBI Taxonomy" id="1070528"/>
    <lineage>
        <taxon>unclassified sequences</taxon>
        <taxon>metagenomes</taxon>
        <taxon>organismal metagenomes</taxon>
    </lineage>
</organism>
<evidence type="ECO:0000256" key="1">
    <source>
        <dbReference type="SAM" id="Phobius"/>
    </source>
</evidence>